<evidence type="ECO:0000259" key="1">
    <source>
        <dbReference type="Pfam" id="PF14905"/>
    </source>
</evidence>
<dbReference type="AlphaFoldDB" id="A0A327W601"/>
<keyword evidence="2" id="KW-0675">Receptor</keyword>
<feature type="domain" description="Outer membrane protein beta-barrel" evidence="1">
    <location>
        <begin position="286"/>
        <end position="695"/>
    </location>
</feature>
<name>A0A327W601_9BACT</name>
<organism evidence="2 3">
    <name type="scientific">Chitinophaga dinghuensis</name>
    <dbReference type="NCBI Taxonomy" id="1539050"/>
    <lineage>
        <taxon>Bacteria</taxon>
        <taxon>Pseudomonadati</taxon>
        <taxon>Bacteroidota</taxon>
        <taxon>Chitinophagia</taxon>
        <taxon>Chitinophagales</taxon>
        <taxon>Chitinophagaceae</taxon>
        <taxon>Chitinophaga</taxon>
    </lineage>
</organism>
<gene>
    <name evidence="2" type="ORF">CLV59_103564</name>
</gene>
<dbReference type="Pfam" id="PF14905">
    <property type="entry name" value="OMP_b-brl_3"/>
    <property type="match status" value="1"/>
</dbReference>
<dbReference type="Proteomes" id="UP000249819">
    <property type="component" value="Unassembled WGS sequence"/>
</dbReference>
<dbReference type="Gene3D" id="2.170.130.10">
    <property type="entry name" value="TonB-dependent receptor, plug domain"/>
    <property type="match status" value="1"/>
</dbReference>
<reference evidence="2 3" key="1">
    <citation type="submission" date="2018-06" db="EMBL/GenBank/DDBJ databases">
        <title>Genomic Encyclopedia of Archaeal and Bacterial Type Strains, Phase II (KMG-II): from individual species to whole genera.</title>
        <authorList>
            <person name="Goeker M."/>
        </authorList>
    </citation>
    <scope>NUCLEOTIDE SEQUENCE [LARGE SCALE GENOMIC DNA]</scope>
    <source>
        <strain evidence="2 3">DSM 29821</strain>
    </source>
</reference>
<dbReference type="EMBL" id="QLMA01000003">
    <property type="protein sequence ID" value="RAJ83595.1"/>
    <property type="molecule type" value="Genomic_DNA"/>
</dbReference>
<keyword evidence="3" id="KW-1185">Reference proteome</keyword>
<proteinExistence type="predicted"/>
<accession>A0A327W601</accession>
<comment type="caution">
    <text evidence="2">The sequence shown here is derived from an EMBL/GenBank/DDBJ whole genome shotgun (WGS) entry which is preliminary data.</text>
</comment>
<dbReference type="InterPro" id="IPR041700">
    <property type="entry name" value="OMP_b-brl_3"/>
</dbReference>
<evidence type="ECO:0000313" key="2">
    <source>
        <dbReference type="EMBL" id="RAJ83595.1"/>
    </source>
</evidence>
<protein>
    <submittedName>
        <fullName evidence="2">Outer membrane receptor protein involved in Fe transport</fullName>
    </submittedName>
</protein>
<dbReference type="RefSeq" id="WP_170137719.1">
    <property type="nucleotide sequence ID" value="NZ_QLMA01000003.1"/>
</dbReference>
<dbReference type="InterPro" id="IPR037066">
    <property type="entry name" value="Plug_dom_sf"/>
</dbReference>
<sequence>MKIKLFILLLLLPNIFLYAQDTLKTVTIKGQMPMIELQADKIILHTENSIIAPGETALDLLRKAPGVIADNEGNISIMGKNGTTIYINGRQLYLRGKDLAEILKNTPATQIAQIEIIMHPGAKYDAAGNAGIINLQFKKNKSDGINGGINIGNTFGVYPKYNSGFSLNYRNKKLNAYTNYNVGIGNYDAYTSMLRTITDTIFDQQANIRVYNRTHNLFTGMDYTFNSKQSAGIMITGLSTDKQMWTAASTNIIERATHQADRILLGHSFSDNKRKSLSTNLNYRYASNGKEWNIDADLAIYNTNGNQLQPNIYFKPNTQMPVDSNIYRMYTPASIYLYSIKTDYEKQFKKSKLGFGAKSSVVQTDNNFSQADIIQQQELPDSARSNHFRYTENINALYVSWQQRIKGVLLQAGLRAEQTNSKGNSKGFQYQHNRFENYDSTFYLHYLKLFPSIALTFNKQPNSQWSINYNYRIDRPAYKDLNPFEFKLDDYTYQKGNIHLKPQYTHSVSVSWLYHKDLLLMADVSHTKDIFTTVTDTTQQSHTFIIKDNLARKNQASLTVSYHHRFHWYEIFVNTGAYYAVYQGDDGIGRRISLQSTTVNCNLRQRFLLGHDWQAELVVSWSSPSILQAYFQSKSLGSADGSIRKNWAHGKVSAGITVRDIFNTLTTHLSSNFAGQEIIAMNKEESRQLSVNLSYHFGNNQVKPARQRNSGVTEEDKRTK</sequence>
<evidence type="ECO:0000313" key="3">
    <source>
        <dbReference type="Proteomes" id="UP000249819"/>
    </source>
</evidence>
<dbReference type="SUPFAM" id="SSF56935">
    <property type="entry name" value="Porins"/>
    <property type="match status" value="1"/>
</dbReference>